<dbReference type="SUPFAM" id="SSF52058">
    <property type="entry name" value="L domain-like"/>
    <property type="match status" value="1"/>
</dbReference>
<sequence>MVQPDVYSVMIVSKYFSTVEDFKRLVFVCRKMKEIPLMFHFNPVQVDHKTQRIFPNMETIYLYFPLNEEEEGSDEKLDTIDDKYKTLELYNKVVVWYEIDCGTYEKFKSPKIEFKRITYSLNDNWTKGVEFPDYVNRIGDLSLRELIIEKDIVFPDKITSLGNAIFHHSEGPRHVKISKNVRELPGTFYMADYLEEVDLSMITTIGEDGLYGCNHMTSLTLSSDLETIGENALNHCDKLKEINCDGLREVNDPIPLFVAKMLRKKGVRVKKTTYTERDYLENKLDFPEDLYSIEHLCFVYQEMNDLIIPTTVRIIQKNSLPPGLTRLVIPSTVEIMSNQIINGENLEELEFYEETIFDGNPFGDISGVTKLTFNNKVCKHRVGVTTAVKMKEFGIDAINCTMTNSDEMEDGVIPPEVRIIANNMYWSFFDDNITVVIPSTVREIEKGALDESIQYVFENQNHSFLDN</sequence>
<dbReference type="EMBL" id="KB206272">
    <property type="protein sequence ID" value="ELP93674.1"/>
    <property type="molecule type" value="Genomic_DNA"/>
</dbReference>
<dbReference type="Proteomes" id="UP000014680">
    <property type="component" value="Unassembled WGS sequence"/>
</dbReference>
<dbReference type="Pfam" id="PF13306">
    <property type="entry name" value="LRR_5"/>
    <property type="match status" value="2"/>
</dbReference>
<dbReference type="InterPro" id="IPR032675">
    <property type="entry name" value="LRR_dom_sf"/>
</dbReference>
<name>A0A0A1UCM4_ENTIV</name>
<proteinExistence type="predicted"/>
<evidence type="ECO:0000313" key="1">
    <source>
        <dbReference type="EMBL" id="ELP93674.1"/>
    </source>
</evidence>
<dbReference type="RefSeq" id="XP_004260445.1">
    <property type="nucleotide sequence ID" value="XM_004260397.1"/>
</dbReference>
<dbReference type="VEuPathDB" id="AmoebaDB:EIN_006050"/>
<protein>
    <recommendedName>
        <fullName evidence="3">Leucine rich repeat containing protein BspA family protein</fullName>
    </recommendedName>
</protein>
<dbReference type="InterPro" id="IPR026906">
    <property type="entry name" value="LRR_5"/>
</dbReference>
<gene>
    <name evidence="1" type="ORF">EIN_006050</name>
</gene>
<evidence type="ECO:0008006" key="3">
    <source>
        <dbReference type="Google" id="ProtNLM"/>
    </source>
</evidence>
<evidence type="ECO:0000313" key="2">
    <source>
        <dbReference type="Proteomes" id="UP000014680"/>
    </source>
</evidence>
<reference evidence="1 2" key="1">
    <citation type="submission" date="2012-10" db="EMBL/GenBank/DDBJ databases">
        <authorList>
            <person name="Zafar N."/>
            <person name="Inman J."/>
            <person name="Hall N."/>
            <person name="Lorenzi H."/>
            <person name="Caler E."/>
        </authorList>
    </citation>
    <scope>NUCLEOTIDE SEQUENCE [LARGE SCALE GENOMIC DNA]</scope>
    <source>
        <strain evidence="1 2">IP1</strain>
    </source>
</reference>
<dbReference type="Gene3D" id="3.80.10.10">
    <property type="entry name" value="Ribonuclease Inhibitor"/>
    <property type="match status" value="2"/>
</dbReference>
<dbReference type="KEGG" id="eiv:EIN_006050"/>
<organism evidence="1 2">
    <name type="scientific">Entamoeba invadens IP1</name>
    <dbReference type="NCBI Taxonomy" id="370355"/>
    <lineage>
        <taxon>Eukaryota</taxon>
        <taxon>Amoebozoa</taxon>
        <taxon>Evosea</taxon>
        <taxon>Archamoebae</taxon>
        <taxon>Mastigamoebida</taxon>
        <taxon>Entamoebidae</taxon>
        <taxon>Entamoeba</taxon>
    </lineage>
</organism>
<dbReference type="GeneID" id="14892644"/>
<accession>A0A0A1UCM4</accession>
<dbReference type="AlphaFoldDB" id="A0A0A1UCM4"/>
<keyword evidence="2" id="KW-1185">Reference proteome</keyword>